<evidence type="ECO:0000313" key="3">
    <source>
        <dbReference type="Proteomes" id="UP001296943"/>
    </source>
</evidence>
<evidence type="ECO:0000259" key="1">
    <source>
        <dbReference type="PROSITE" id="PS51725"/>
    </source>
</evidence>
<name>A0ABS2N005_9BACI</name>
<reference evidence="2 3" key="1">
    <citation type="submission" date="2021-01" db="EMBL/GenBank/DDBJ databases">
        <title>Genomic Encyclopedia of Type Strains, Phase IV (KMG-IV): sequencing the most valuable type-strain genomes for metagenomic binning, comparative biology and taxonomic classification.</title>
        <authorList>
            <person name="Goeker M."/>
        </authorList>
    </citation>
    <scope>NUCLEOTIDE SEQUENCE [LARGE SCALE GENOMIC DNA]</scope>
    <source>
        <strain evidence="2 3">DSM 23711</strain>
    </source>
</reference>
<dbReference type="EMBL" id="JAFBDR010000009">
    <property type="protein sequence ID" value="MBM7571466.1"/>
    <property type="molecule type" value="Genomic_DNA"/>
</dbReference>
<keyword evidence="2" id="KW-0560">Oxidoreductase</keyword>
<comment type="caution">
    <text evidence="2">The sequence shown here is derived from an EMBL/GenBank/DDBJ whole genome shotgun (WGS) entry which is preliminary data.</text>
</comment>
<dbReference type="RefSeq" id="WP_204499101.1">
    <property type="nucleotide sequence ID" value="NZ_JAFBDR010000009.1"/>
</dbReference>
<dbReference type="InterPro" id="IPR007138">
    <property type="entry name" value="ABM_dom"/>
</dbReference>
<dbReference type="PANTHER" id="PTHR34474:SF2">
    <property type="entry name" value="SIGNAL TRANSDUCTION PROTEIN TRAP"/>
    <property type="match status" value="1"/>
</dbReference>
<evidence type="ECO:0000313" key="2">
    <source>
        <dbReference type="EMBL" id="MBM7571466.1"/>
    </source>
</evidence>
<organism evidence="2 3">
    <name type="scientific">Aquibacillus albus</name>
    <dbReference type="NCBI Taxonomy" id="1168171"/>
    <lineage>
        <taxon>Bacteria</taxon>
        <taxon>Bacillati</taxon>
        <taxon>Bacillota</taxon>
        <taxon>Bacilli</taxon>
        <taxon>Bacillales</taxon>
        <taxon>Bacillaceae</taxon>
        <taxon>Aquibacillus</taxon>
    </lineage>
</organism>
<dbReference type="PANTHER" id="PTHR34474">
    <property type="entry name" value="SIGNAL TRANSDUCTION PROTEIN TRAP"/>
    <property type="match status" value="1"/>
</dbReference>
<dbReference type="Pfam" id="PF03992">
    <property type="entry name" value="ABM"/>
    <property type="match status" value="1"/>
</dbReference>
<proteinExistence type="predicted"/>
<dbReference type="GO" id="GO:0004497">
    <property type="term" value="F:monooxygenase activity"/>
    <property type="evidence" value="ECO:0007669"/>
    <property type="project" value="UniProtKB-KW"/>
</dbReference>
<dbReference type="Gene3D" id="3.30.70.100">
    <property type="match status" value="1"/>
</dbReference>
<dbReference type="InterPro" id="IPR011008">
    <property type="entry name" value="Dimeric_a/b-barrel"/>
</dbReference>
<sequence length="169" mass="19446">MNAYMTNGSLAFLLKMKEQHTDKDIYLMNGTDTTLAYYEDRESTFFETARQYEIVLSTGDLQEDGYVVMNNIPVTDEGRPIFEHQFKSRAGIIDGTPGFYALRVLRPIRGNTYVVMVQWEDQASYEKWKNSEAFAKSHKKDKKTKEKPPYAAGPSYVTTYHLADLEEDA</sequence>
<gene>
    <name evidence="2" type="ORF">JOC48_001962</name>
</gene>
<feature type="domain" description="ABM" evidence="1">
    <location>
        <begin position="66"/>
        <end position="157"/>
    </location>
</feature>
<dbReference type="InterPro" id="IPR050404">
    <property type="entry name" value="Heme-degrading_MO"/>
</dbReference>
<keyword evidence="3" id="KW-1185">Reference proteome</keyword>
<accession>A0ABS2N005</accession>
<dbReference type="Proteomes" id="UP001296943">
    <property type="component" value="Unassembled WGS sequence"/>
</dbReference>
<protein>
    <submittedName>
        <fullName evidence="2">Heme-degrading monooxygenase HmoA</fullName>
    </submittedName>
</protein>
<dbReference type="PROSITE" id="PS51725">
    <property type="entry name" value="ABM"/>
    <property type="match status" value="1"/>
</dbReference>
<dbReference type="SUPFAM" id="SSF54909">
    <property type="entry name" value="Dimeric alpha+beta barrel"/>
    <property type="match status" value="1"/>
</dbReference>
<keyword evidence="2" id="KW-0503">Monooxygenase</keyword>